<dbReference type="InterPro" id="IPR005303">
    <property type="entry name" value="MOCOS_middle"/>
</dbReference>
<gene>
    <name evidence="2" type="ORF">MLD63_09785</name>
</gene>
<name>A0ABT1MTQ4_9RHOB</name>
<reference evidence="2 3" key="1">
    <citation type="submission" date="2022-03" db="EMBL/GenBank/DDBJ databases">
        <authorList>
            <person name="He Y."/>
        </authorList>
    </citation>
    <scope>NUCLEOTIDE SEQUENCE [LARGE SCALE GENOMIC DNA]</scope>
    <source>
        <strain evidence="2 3">TK19116</strain>
    </source>
</reference>
<dbReference type="InterPro" id="IPR011037">
    <property type="entry name" value="Pyrv_Knase-like_insert_dom_sf"/>
</dbReference>
<organism evidence="2 3">
    <name type="scientific">Paracoccus albicereus</name>
    <dbReference type="NCBI Taxonomy" id="2922394"/>
    <lineage>
        <taxon>Bacteria</taxon>
        <taxon>Pseudomonadati</taxon>
        <taxon>Pseudomonadota</taxon>
        <taxon>Alphaproteobacteria</taxon>
        <taxon>Rhodobacterales</taxon>
        <taxon>Paracoccaceae</taxon>
        <taxon>Paracoccus</taxon>
    </lineage>
</organism>
<dbReference type="Pfam" id="PF03473">
    <property type="entry name" value="MOSC"/>
    <property type="match status" value="1"/>
</dbReference>
<dbReference type="Pfam" id="PF03476">
    <property type="entry name" value="MOSC_N"/>
    <property type="match status" value="1"/>
</dbReference>
<keyword evidence="3" id="KW-1185">Reference proteome</keyword>
<dbReference type="InterPro" id="IPR005302">
    <property type="entry name" value="MoCF_Sase_C"/>
</dbReference>
<dbReference type="RefSeq" id="WP_255329726.1">
    <property type="nucleotide sequence ID" value="NZ_JAKZEU010000003.1"/>
</dbReference>
<dbReference type="Proteomes" id="UP001203945">
    <property type="component" value="Unassembled WGS sequence"/>
</dbReference>
<feature type="domain" description="MOSC" evidence="1">
    <location>
        <begin position="85"/>
        <end position="250"/>
    </location>
</feature>
<comment type="caution">
    <text evidence="2">The sequence shown here is derived from an EMBL/GenBank/DDBJ whole genome shotgun (WGS) entry which is preliminary data.</text>
</comment>
<dbReference type="Gene3D" id="2.40.33.20">
    <property type="entry name" value="PK beta-barrel domain-like"/>
    <property type="match status" value="1"/>
</dbReference>
<evidence type="ECO:0000313" key="3">
    <source>
        <dbReference type="Proteomes" id="UP001203945"/>
    </source>
</evidence>
<evidence type="ECO:0000313" key="2">
    <source>
        <dbReference type="EMBL" id="MCQ0970713.1"/>
    </source>
</evidence>
<proteinExistence type="predicted"/>
<dbReference type="EMBL" id="JAKZEU010000003">
    <property type="protein sequence ID" value="MCQ0970713.1"/>
    <property type="molecule type" value="Genomic_DNA"/>
</dbReference>
<accession>A0ABT1MTQ4</accession>
<dbReference type="PROSITE" id="PS51340">
    <property type="entry name" value="MOSC"/>
    <property type="match status" value="1"/>
</dbReference>
<evidence type="ECO:0000259" key="1">
    <source>
        <dbReference type="PROSITE" id="PS51340"/>
    </source>
</evidence>
<dbReference type="SUPFAM" id="SSF50800">
    <property type="entry name" value="PK beta-barrel domain-like"/>
    <property type="match status" value="1"/>
</dbReference>
<sequence length="250" mass="27489">MTGRLARIRRHPIKSVGGEDLDRVTLAPARRLPGDREWAILTQSGERHAGQGEPATWLPKSCFLRGVAAAPLQAVSDGWMDERRMRLTHPSLPDLIFEPETEGARLTDWIAPLWPEDKPAASRLVRGAGIWTDVKWPWVSILSLSTLSQLEESAGKSLGIERWRGNLWVEGWEPSAERDLIGHVIRLGTIELRVTEPIGRCEATSANTDTGTRDIDMLATLASTFGHTDFGIYAEVVTGGDIAIGDRIAA</sequence>
<protein>
    <submittedName>
        <fullName evidence="2">MOSC domain-containing protein</fullName>
    </submittedName>
</protein>